<keyword evidence="1" id="KW-0233">DNA recombination</keyword>
<proteinExistence type="inferred from homology"/>
<dbReference type="InterPro" id="IPR027417">
    <property type="entry name" value="P-loop_NTPase"/>
</dbReference>
<comment type="catalytic activity">
    <reaction evidence="1">
        <text>ATP + H2O = ADP + phosphate + H(+)</text>
        <dbReference type="Rhea" id="RHEA:13065"/>
        <dbReference type="ChEBI" id="CHEBI:15377"/>
        <dbReference type="ChEBI" id="CHEBI:15378"/>
        <dbReference type="ChEBI" id="CHEBI:30616"/>
        <dbReference type="ChEBI" id="CHEBI:43474"/>
        <dbReference type="ChEBI" id="CHEBI:456216"/>
        <dbReference type="EC" id="5.6.2.3"/>
    </reaction>
</comment>
<reference evidence="5" key="2">
    <citation type="submission" date="2025-08" db="UniProtKB">
        <authorList>
            <consortium name="RefSeq"/>
        </authorList>
    </citation>
    <scope>IDENTIFICATION</scope>
    <source>
        <tissue evidence="5">Leaf</tissue>
    </source>
</reference>
<dbReference type="Proteomes" id="UP000694864">
    <property type="component" value="Chromosome 10"/>
</dbReference>
<organism evidence="4 5">
    <name type="scientific">Camelina sativa</name>
    <name type="common">False flax</name>
    <name type="synonym">Myagrum sativum</name>
    <dbReference type="NCBI Taxonomy" id="90675"/>
    <lineage>
        <taxon>Eukaryota</taxon>
        <taxon>Viridiplantae</taxon>
        <taxon>Streptophyta</taxon>
        <taxon>Embryophyta</taxon>
        <taxon>Tracheophyta</taxon>
        <taxon>Spermatophyta</taxon>
        <taxon>Magnoliopsida</taxon>
        <taxon>eudicotyledons</taxon>
        <taxon>Gunneridae</taxon>
        <taxon>Pentapetalae</taxon>
        <taxon>rosids</taxon>
        <taxon>malvids</taxon>
        <taxon>Brassicales</taxon>
        <taxon>Brassicaceae</taxon>
        <taxon>Camelineae</taxon>
        <taxon>Camelina</taxon>
    </lineage>
</organism>
<dbReference type="Gene3D" id="3.40.50.300">
    <property type="entry name" value="P-loop containing nucleotide triphosphate hydrolases"/>
    <property type="match status" value="1"/>
</dbReference>
<keyword evidence="1" id="KW-0378">Hydrolase</keyword>
<dbReference type="RefSeq" id="XP_010436558.1">
    <property type="nucleotide sequence ID" value="XM_010438256.1"/>
</dbReference>
<gene>
    <name evidence="5" type="primary">LOC104720335</name>
</gene>
<keyword evidence="1" id="KW-0067">ATP-binding</keyword>
<comment type="similarity">
    <text evidence="1">Belongs to the helicase family.</text>
</comment>
<dbReference type="InterPro" id="IPR010285">
    <property type="entry name" value="DNA_helicase_pif1-like_DEAD"/>
</dbReference>
<dbReference type="InterPro" id="IPR049163">
    <property type="entry name" value="Pif1-like_2B_dom"/>
</dbReference>
<dbReference type="PANTHER" id="PTHR10492">
    <property type="match status" value="1"/>
</dbReference>
<dbReference type="GeneID" id="104720335"/>
<keyword evidence="1" id="KW-0234">DNA repair</keyword>
<evidence type="ECO:0000259" key="3">
    <source>
        <dbReference type="Pfam" id="PF21530"/>
    </source>
</evidence>
<evidence type="ECO:0000259" key="2">
    <source>
        <dbReference type="Pfam" id="PF05970"/>
    </source>
</evidence>
<comment type="cofactor">
    <cofactor evidence="1">
        <name>Mg(2+)</name>
        <dbReference type="ChEBI" id="CHEBI:18420"/>
    </cofactor>
</comment>
<name>A0ABM0U6C2_CAMSA</name>
<sequence length="398" mass="45176">MAICRIYGNPSLFITMTANPNWKEIKDHLATYGEVSGNERPDVECRVFQMKLKQFLKDLEKGTFFTPCVADLIIWDEAPMSHRHAFEALDRTLRDLMSTEDSTASEKMFGGKTVLLGGDFRQILPVITHGTRTDTVLASIHKSYIWEACNIYHLEKNMRLHHSETGFATWLLSVGDGTARECDHNKGNKNDEGQQVIIGNSFLLEPTGHPLQQISQTTRKPQNDLQSITEALTEKAILTPRNETVDEINAYMLAEVEGKLKDYFSYDNIRKADTIGADYEASYPMEYLNSLEYPGMPKYKLSLKLGVPIMLMRNINQKEGLCNGTRLIVTKLGDQVIEGEILTGTHVGNKVLLPRIILSPPISDHPFTLRRRQFPVRFYSTYPDQSSAMANYTLLYQE</sequence>
<accession>A0ABM0U6C2</accession>
<reference evidence="4" key="1">
    <citation type="journal article" date="2014" name="Nat. Commun.">
        <title>The emerging biofuel crop Camelina sativa retains a highly undifferentiated hexaploid genome structure.</title>
        <authorList>
            <person name="Kagale S."/>
            <person name="Koh C."/>
            <person name="Nixon J."/>
            <person name="Bollina V."/>
            <person name="Clarke W.E."/>
            <person name="Tuteja R."/>
            <person name="Spillane C."/>
            <person name="Robinson S.J."/>
            <person name="Links M.G."/>
            <person name="Clarke C."/>
            <person name="Higgins E.E."/>
            <person name="Huebert T."/>
            <person name="Sharpe A.G."/>
            <person name="Parkin I.A."/>
        </authorList>
    </citation>
    <scope>NUCLEOTIDE SEQUENCE [LARGE SCALE GENOMIC DNA]</scope>
    <source>
        <strain evidence="4">cv. DH55</strain>
    </source>
</reference>
<evidence type="ECO:0000313" key="4">
    <source>
        <dbReference type="Proteomes" id="UP000694864"/>
    </source>
</evidence>
<protein>
    <recommendedName>
        <fullName evidence="1">ATP-dependent DNA helicase</fullName>
        <ecNumber evidence="1">5.6.2.3</ecNumber>
    </recommendedName>
</protein>
<keyword evidence="1" id="KW-0547">Nucleotide-binding</keyword>
<feature type="domain" description="DNA helicase Pif1-like DEAD-box helicase" evidence="2">
    <location>
        <begin position="70"/>
        <end position="182"/>
    </location>
</feature>
<dbReference type="SUPFAM" id="SSF52540">
    <property type="entry name" value="P-loop containing nucleoside triphosphate hydrolases"/>
    <property type="match status" value="1"/>
</dbReference>
<keyword evidence="1" id="KW-0227">DNA damage</keyword>
<dbReference type="Pfam" id="PF05970">
    <property type="entry name" value="PIF1"/>
    <property type="match status" value="1"/>
</dbReference>
<dbReference type="EC" id="5.6.2.3" evidence="1"/>
<dbReference type="Pfam" id="PF21530">
    <property type="entry name" value="Pif1_2B_dom"/>
    <property type="match status" value="1"/>
</dbReference>
<evidence type="ECO:0000313" key="5">
    <source>
        <dbReference type="RefSeq" id="XP_010436558.1"/>
    </source>
</evidence>
<dbReference type="PANTHER" id="PTHR10492:SF90">
    <property type="entry name" value="ATP-DEPENDENT DNA HELICASE"/>
    <property type="match status" value="1"/>
</dbReference>
<keyword evidence="4" id="KW-1185">Reference proteome</keyword>
<keyword evidence="1" id="KW-0347">Helicase</keyword>
<evidence type="ECO:0000256" key="1">
    <source>
        <dbReference type="RuleBase" id="RU363044"/>
    </source>
</evidence>
<feature type="domain" description="DNA helicase Pif1-like 2B" evidence="3">
    <location>
        <begin position="286"/>
        <end position="332"/>
    </location>
</feature>